<comment type="subcellular location">
    <subcellularLocation>
        <location evidence="2">Cytoplasm</location>
    </subcellularLocation>
    <subcellularLocation>
        <location evidence="1">Nucleus</location>
    </subcellularLocation>
</comment>
<keyword evidence="3" id="KW-0963">Cytoplasm</keyword>
<reference evidence="14" key="1">
    <citation type="submission" date="2025-08" db="UniProtKB">
        <authorList>
            <consortium name="RefSeq"/>
        </authorList>
    </citation>
    <scope>IDENTIFICATION</scope>
    <source>
        <tissue evidence="14">Blood</tissue>
    </source>
</reference>
<keyword evidence="8" id="KW-0539">Nucleus</keyword>
<proteinExistence type="predicted"/>
<dbReference type="PANTHER" id="PTHR13419:SF2">
    <property type="entry name" value="CXXC-TYPE ZINC FINGER PROTEIN 5"/>
    <property type="match status" value="1"/>
</dbReference>
<feature type="transmembrane region" description="Helical" evidence="12">
    <location>
        <begin position="20"/>
        <end position="39"/>
    </location>
</feature>
<evidence type="ECO:0000256" key="8">
    <source>
        <dbReference type="ARBA" id="ARBA00023242"/>
    </source>
</evidence>
<keyword evidence="7" id="KW-0238">DNA-binding</keyword>
<keyword evidence="6" id="KW-0862">Zinc</keyword>
<keyword evidence="4" id="KW-0479">Metal-binding</keyword>
<comment type="subunit">
    <text evidence="10">Interacts with DVL1. Interacts with RBPJ.</text>
</comment>
<dbReference type="RefSeq" id="XP_010966847.1">
    <property type="nucleotide sequence ID" value="XM_010968545.1"/>
</dbReference>
<accession>A0A9W3F8B9</accession>
<evidence type="ECO:0000256" key="11">
    <source>
        <dbReference type="PROSITE-ProRule" id="PRU00509"/>
    </source>
</evidence>
<keyword evidence="12" id="KW-0472">Membrane</keyword>
<dbReference type="Pfam" id="PF02008">
    <property type="entry name" value="zf-CXXC"/>
    <property type="match status" value="1"/>
</dbReference>
<evidence type="ECO:0000256" key="10">
    <source>
        <dbReference type="ARBA" id="ARBA00046659"/>
    </source>
</evidence>
<evidence type="ECO:0000256" key="9">
    <source>
        <dbReference type="ARBA" id="ARBA00039661"/>
    </source>
</evidence>
<dbReference type="GO" id="GO:0005634">
    <property type="term" value="C:nucleus"/>
    <property type="evidence" value="ECO:0007669"/>
    <property type="project" value="UniProtKB-SubCell"/>
</dbReference>
<feature type="domain" description="CXXC-type" evidence="13">
    <location>
        <begin position="64"/>
        <end position="105"/>
    </location>
</feature>
<evidence type="ECO:0000256" key="1">
    <source>
        <dbReference type="ARBA" id="ARBA00004123"/>
    </source>
</evidence>
<evidence type="ECO:0000256" key="12">
    <source>
        <dbReference type="SAM" id="Phobius"/>
    </source>
</evidence>
<evidence type="ECO:0000256" key="7">
    <source>
        <dbReference type="ARBA" id="ARBA00023125"/>
    </source>
</evidence>
<dbReference type="GO" id="GO:0008270">
    <property type="term" value="F:zinc ion binding"/>
    <property type="evidence" value="ECO:0007669"/>
    <property type="project" value="UniProtKB-KW"/>
</dbReference>
<sequence length="127" mass="13799">MEAWRVPKPSTGQSDFPYLGAFPISPGVFIMTSAGVFLAESALHMAGLAGYPMQGELSSAISSAGKKRKRCGLCAPCPRRIGCEQCSSCKNRKANHQICKLRKCEELKPSAALEKVMLPMGASFRWF</sequence>
<dbReference type="AlphaFoldDB" id="A0A9W3F8B9"/>
<keyword evidence="5 11" id="KW-0863">Zinc-finger</keyword>
<evidence type="ECO:0000259" key="13">
    <source>
        <dbReference type="PROSITE" id="PS51058"/>
    </source>
</evidence>
<gene>
    <name evidence="14" type="primary">LOC105079750</name>
</gene>
<name>A0A9W3F8B9_CAMBA</name>
<evidence type="ECO:0000256" key="6">
    <source>
        <dbReference type="ARBA" id="ARBA00022833"/>
    </source>
</evidence>
<evidence type="ECO:0000256" key="4">
    <source>
        <dbReference type="ARBA" id="ARBA00022723"/>
    </source>
</evidence>
<dbReference type="InterPro" id="IPR040388">
    <property type="entry name" value="CXXC4/CXXC5"/>
</dbReference>
<dbReference type="PANTHER" id="PTHR13419">
    <property type="entry name" value="ZINC FINGER-CONTAINING"/>
    <property type="match status" value="1"/>
</dbReference>
<evidence type="ECO:0000256" key="3">
    <source>
        <dbReference type="ARBA" id="ARBA00022490"/>
    </source>
</evidence>
<organism evidence="14">
    <name type="scientific">Camelus bactrianus</name>
    <name type="common">Bactrian camel</name>
    <dbReference type="NCBI Taxonomy" id="9837"/>
    <lineage>
        <taxon>Eukaryota</taxon>
        <taxon>Metazoa</taxon>
        <taxon>Chordata</taxon>
        <taxon>Craniata</taxon>
        <taxon>Vertebrata</taxon>
        <taxon>Euteleostomi</taxon>
        <taxon>Mammalia</taxon>
        <taxon>Eutheria</taxon>
        <taxon>Laurasiatheria</taxon>
        <taxon>Artiodactyla</taxon>
        <taxon>Tylopoda</taxon>
        <taxon>Camelidae</taxon>
        <taxon>Camelus</taxon>
    </lineage>
</organism>
<keyword evidence="12" id="KW-0812">Transmembrane</keyword>
<keyword evidence="12" id="KW-1133">Transmembrane helix</keyword>
<evidence type="ECO:0000256" key="5">
    <source>
        <dbReference type="ARBA" id="ARBA00022771"/>
    </source>
</evidence>
<dbReference type="GO" id="GO:0008327">
    <property type="term" value="F:methyl-CpG binding"/>
    <property type="evidence" value="ECO:0007669"/>
    <property type="project" value="TreeGrafter"/>
</dbReference>
<dbReference type="GO" id="GO:0005737">
    <property type="term" value="C:cytoplasm"/>
    <property type="evidence" value="ECO:0007669"/>
    <property type="project" value="UniProtKB-SubCell"/>
</dbReference>
<dbReference type="PROSITE" id="PS51058">
    <property type="entry name" value="ZF_CXXC"/>
    <property type="match status" value="1"/>
</dbReference>
<evidence type="ECO:0000313" key="14">
    <source>
        <dbReference type="RefSeq" id="XP_010966847.1"/>
    </source>
</evidence>
<dbReference type="InterPro" id="IPR002857">
    <property type="entry name" value="Znf_CXXC"/>
</dbReference>
<protein>
    <recommendedName>
        <fullName evidence="9">CXXC-type zinc finger protein 5</fullName>
    </recommendedName>
</protein>
<evidence type="ECO:0000256" key="2">
    <source>
        <dbReference type="ARBA" id="ARBA00004496"/>
    </source>
</evidence>
<dbReference type="KEGG" id="cbai:105079750"/>